<feature type="domain" description="Glycoside hydrolase family 31 N-terminal" evidence="7">
    <location>
        <begin position="76"/>
        <end position="283"/>
    </location>
</feature>
<evidence type="ECO:0000256" key="4">
    <source>
        <dbReference type="RuleBase" id="RU361185"/>
    </source>
</evidence>
<dbReference type="InterPro" id="IPR000322">
    <property type="entry name" value="Glyco_hydro_31_TIM"/>
</dbReference>
<keyword evidence="3 4" id="KW-0326">Glycosidase</keyword>
<dbReference type="Pfam" id="PF21365">
    <property type="entry name" value="Glyco_hydro_31_3rd"/>
    <property type="match status" value="1"/>
</dbReference>
<accession>A0AAD4RC41</accession>
<dbReference type="Proteomes" id="UP001201812">
    <property type="component" value="Unassembled WGS sequence"/>
</dbReference>
<comment type="caution">
    <text evidence="9">The sequence shown here is derived from an EMBL/GenBank/DDBJ whole genome shotgun (WGS) entry which is preliminary data.</text>
</comment>
<keyword evidence="5" id="KW-0732">Signal</keyword>
<evidence type="ECO:0000259" key="6">
    <source>
        <dbReference type="Pfam" id="PF01055"/>
    </source>
</evidence>
<reference evidence="9" key="1">
    <citation type="submission" date="2022-01" db="EMBL/GenBank/DDBJ databases">
        <title>Genome Sequence Resource for Two Populations of Ditylenchus destructor, the Migratory Endoparasitic Phytonematode.</title>
        <authorList>
            <person name="Zhang H."/>
            <person name="Lin R."/>
            <person name="Xie B."/>
        </authorList>
    </citation>
    <scope>NUCLEOTIDE SEQUENCE</scope>
    <source>
        <strain evidence="9">BazhouSP</strain>
    </source>
</reference>
<keyword evidence="2 4" id="KW-0378">Hydrolase</keyword>
<feature type="domain" description="Glycoside hydrolase family 31 TIM barrel" evidence="6">
    <location>
        <begin position="346"/>
        <end position="657"/>
    </location>
</feature>
<dbReference type="CDD" id="cd06603">
    <property type="entry name" value="GH31_GANC_GANAB_alpha"/>
    <property type="match status" value="1"/>
</dbReference>
<evidence type="ECO:0000313" key="10">
    <source>
        <dbReference type="Proteomes" id="UP001201812"/>
    </source>
</evidence>
<evidence type="ECO:0000259" key="8">
    <source>
        <dbReference type="Pfam" id="PF21365"/>
    </source>
</evidence>
<comment type="similarity">
    <text evidence="1 4">Belongs to the glycosyl hydrolase 31 family.</text>
</comment>
<dbReference type="Gene3D" id="3.20.20.80">
    <property type="entry name" value="Glycosidases"/>
    <property type="match status" value="2"/>
</dbReference>
<dbReference type="PANTHER" id="PTHR22762:SF145">
    <property type="entry name" value="GLYCOSIDE HYDROLASE FAMILY 31 N-TERMINAL DOMAIN-CONTAINING PROTEIN"/>
    <property type="match status" value="1"/>
</dbReference>
<dbReference type="SUPFAM" id="SSF51445">
    <property type="entry name" value="(Trans)glycosidases"/>
    <property type="match status" value="1"/>
</dbReference>
<dbReference type="Gene3D" id="2.60.40.1180">
    <property type="entry name" value="Golgi alpha-mannosidase II"/>
    <property type="match status" value="2"/>
</dbReference>
<dbReference type="Pfam" id="PF01055">
    <property type="entry name" value="Glyco_hydro_31_2nd"/>
    <property type="match status" value="1"/>
</dbReference>
<feature type="chain" id="PRO_5042011892" evidence="5">
    <location>
        <begin position="22"/>
        <end position="897"/>
    </location>
</feature>
<gene>
    <name evidence="9" type="ORF">DdX_02569</name>
</gene>
<dbReference type="GO" id="GO:0030246">
    <property type="term" value="F:carbohydrate binding"/>
    <property type="evidence" value="ECO:0007669"/>
    <property type="project" value="InterPro"/>
</dbReference>
<dbReference type="SUPFAM" id="SSF51011">
    <property type="entry name" value="Glycosyl hydrolase domain"/>
    <property type="match status" value="1"/>
</dbReference>
<dbReference type="SUPFAM" id="SSF74650">
    <property type="entry name" value="Galactose mutarotase-like"/>
    <property type="match status" value="1"/>
</dbReference>
<protein>
    <submittedName>
        <fullName evidence="9">Glycosyl hydrolases family 31 domain-containing protein</fullName>
    </submittedName>
</protein>
<dbReference type="AlphaFoldDB" id="A0AAD4RC41"/>
<evidence type="ECO:0000256" key="5">
    <source>
        <dbReference type="SAM" id="SignalP"/>
    </source>
</evidence>
<keyword evidence="10" id="KW-1185">Reference proteome</keyword>
<dbReference type="Pfam" id="PF13802">
    <property type="entry name" value="Gal_mutarotas_2"/>
    <property type="match status" value="1"/>
</dbReference>
<name>A0AAD4RC41_9BILA</name>
<evidence type="ECO:0000256" key="3">
    <source>
        <dbReference type="ARBA" id="ARBA00023295"/>
    </source>
</evidence>
<dbReference type="InterPro" id="IPR013780">
    <property type="entry name" value="Glyco_hydro_b"/>
</dbReference>
<proteinExistence type="inferred from homology"/>
<dbReference type="EMBL" id="JAKKPZ010000002">
    <property type="protein sequence ID" value="KAI1725884.1"/>
    <property type="molecule type" value="Genomic_DNA"/>
</dbReference>
<dbReference type="FunFam" id="2.60.40.1180:FF:000023">
    <property type="entry name" value="neutral alpha-glucosidase AB isoform X2"/>
    <property type="match status" value="1"/>
</dbReference>
<evidence type="ECO:0000259" key="7">
    <source>
        <dbReference type="Pfam" id="PF13802"/>
    </source>
</evidence>
<feature type="domain" description="Glycosyl hydrolase family 31 C-terminal" evidence="8">
    <location>
        <begin position="666"/>
        <end position="755"/>
    </location>
</feature>
<feature type="signal peptide" evidence="5">
    <location>
        <begin position="1"/>
        <end position="21"/>
    </location>
</feature>
<dbReference type="InterPro" id="IPR025887">
    <property type="entry name" value="Glyco_hydro_31_N_dom"/>
</dbReference>
<dbReference type="GO" id="GO:0090599">
    <property type="term" value="F:alpha-glucosidase activity"/>
    <property type="evidence" value="ECO:0007669"/>
    <property type="project" value="UniProtKB-ARBA"/>
</dbReference>
<dbReference type="GO" id="GO:0005975">
    <property type="term" value="P:carbohydrate metabolic process"/>
    <property type="evidence" value="ECO:0007669"/>
    <property type="project" value="InterPro"/>
</dbReference>
<dbReference type="CDD" id="cd14752">
    <property type="entry name" value="GH31_N"/>
    <property type="match status" value="1"/>
</dbReference>
<evidence type="ECO:0000256" key="1">
    <source>
        <dbReference type="ARBA" id="ARBA00007806"/>
    </source>
</evidence>
<evidence type="ECO:0000256" key="2">
    <source>
        <dbReference type="ARBA" id="ARBA00022801"/>
    </source>
</evidence>
<dbReference type="InterPro" id="IPR011013">
    <property type="entry name" value="Gal_mutarotase_sf_dom"/>
</dbReference>
<dbReference type="InterPro" id="IPR017853">
    <property type="entry name" value="GH"/>
</dbReference>
<evidence type="ECO:0000313" key="9">
    <source>
        <dbReference type="EMBL" id="KAI1725884.1"/>
    </source>
</evidence>
<organism evidence="9 10">
    <name type="scientific">Ditylenchus destructor</name>
    <dbReference type="NCBI Taxonomy" id="166010"/>
    <lineage>
        <taxon>Eukaryota</taxon>
        <taxon>Metazoa</taxon>
        <taxon>Ecdysozoa</taxon>
        <taxon>Nematoda</taxon>
        <taxon>Chromadorea</taxon>
        <taxon>Rhabditida</taxon>
        <taxon>Tylenchina</taxon>
        <taxon>Tylenchomorpha</taxon>
        <taxon>Sphaerularioidea</taxon>
        <taxon>Anguinidae</taxon>
        <taxon>Anguininae</taxon>
        <taxon>Ditylenchus</taxon>
    </lineage>
</organism>
<sequence length="897" mass="103135">MRWLTIRDIVLCQLLPVLILAVDRANWKTCDQSGFCKRHRSKAAASNPYSVEPQSVHFNETGIEATLVNSENKLALSVAWLEDSRLRVYITEAGESLRPRYHPSIALTGEPKQQKYLAAETGADSASFMTKKDGHKVVLTYKPFRIDVIDKSKTPIVSLNSRNLLKVEHFREKKEGETSNEDGFWEESFRSIADSKPYGSSSIGLDISFIGFKFLYGLPEHADSFALKSTTTTDPYRLYNLDVFEYELGNPMSLYGSIPYVIAHNKDNTIGALWLNAAETWVDVHSSTADKGVLASLVDHIRTSGEVPQVDTHFMSESGVIDLYLFMGPTPSDVFRQNADLTGTAPLPPLFALAYHQCRWNYNDEADVAAVHAAFDEHDIPMDVMWLDIEHTDGKRYFTWDPGRKMVTVIDPHIKKDDNYYVYKEANDQGLFVKTSDGETDFEGHCWCGNSKYLDYLNPTTRDYWSKKFAFNQYKGSTDALFTWNDMNEPSVFGGPETTMHKDARHFGGWEHRDVHNIYGSLMTAATYNGQLERTNHHLRPFVLSRSFFVGSQRSASIWTGDNTADWSHLRATVPMLLSLSVAGIPHVGSDVGGFFKHPDDQLIVRWYQAGAFHPFYREHAHIDEKRREPWLYSEEAKNAIRAAIRKRYSFLPYWYTTFYEHSKTGSLVMQPAWAQFPDDESTYDEEREFMVGPAILVRPVMEPDVKSVSLYLPGKQSQAWYEWDTNRMYVSPGAVYVDTPLEKIPVFQRGGTIVPIRERPRRSSKLMRDDPITLYVAAELNHERANGSIYLDDGESFNYAKNGEYLYWGFTYKKVNDQLYTITSKNLDPKGIYDPDVYVERIIIRGVRYYPRNIHLYYDDYNPQDLEFTHDRDLRLVVIRKPGAYVSREWRIDIHT</sequence>
<dbReference type="InterPro" id="IPR048395">
    <property type="entry name" value="Glyco_hydro_31_C"/>
</dbReference>
<dbReference type="PANTHER" id="PTHR22762">
    <property type="entry name" value="ALPHA-GLUCOSIDASE"/>
    <property type="match status" value="1"/>
</dbReference>
<dbReference type="GO" id="GO:0006491">
    <property type="term" value="P:N-glycan processing"/>
    <property type="evidence" value="ECO:0007669"/>
    <property type="project" value="TreeGrafter"/>
</dbReference>
<dbReference type="Gene3D" id="2.60.40.1760">
    <property type="entry name" value="glycosyl hydrolase (family 31)"/>
    <property type="match status" value="1"/>
</dbReference>